<comment type="caution">
    <text evidence="2">The sequence shown here is derived from an EMBL/GenBank/DDBJ whole genome shotgun (WGS) entry which is preliminary data.</text>
</comment>
<evidence type="ECO:0000313" key="3">
    <source>
        <dbReference type="Proteomes" id="UP000481153"/>
    </source>
</evidence>
<reference evidence="2 3" key="1">
    <citation type="submission" date="2019-07" db="EMBL/GenBank/DDBJ databases">
        <title>Genomics analysis of Aphanomyces spp. identifies a new class of oomycete effector associated with host adaptation.</title>
        <authorList>
            <person name="Gaulin E."/>
        </authorList>
    </citation>
    <scope>NUCLEOTIDE SEQUENCE [LARGE SCALE GENOMIC DNA]</scope>
    <source>
        <strain evidence="2 3">ATCC 201684</strain>
    </source>
</reference>
<dbReference type="Proteomes" id="UP000481153">
    <property type="component" value="Unassembled WGS sequence"/>
</dbReference>
<protein>
    <submittedName>
        <fullName evidence="2">Uncharacterized protein</fullName>
    </submittedName>
</protein>
<feature type="region of interest" description="Disordered" evidence="1">
    <location>
        <begin position="104"/>
        <end position="124"/>
    </location>
</feature>
<organism evidence="2 3">
    <name type="scientific">Aphanomyces euteiches</name>
    <dbReference type="NCBI Taxonomy" id="100861"/>
    <lineage>
        <taxon>Eukaryota</taxon>
        <taxon>Sar</taxon>
        <taxon>Stramenopiles</taxon>
        <taxon>Oomycota</taxon>
        <taxon>Saprolegniomycetes</taxon>
        <taxon>Saprolegniales</taxon>
        <taxon>Verrucalvaceae</taxon>
        <taxon>Aphanomyces</taxon>
    </lineage>
</organism>
<dbReference type="EMBL" id="VJMJ01000013">
    <property type="protein sequence ID" value="KAF0743593.1"/>
    <property type="molecule type" value="Genomic_DNA"/>
</dbReference>
<dbReference type="Pfam" id="PF08653">
    <property type="entry name" value="DASH_Dam1"/>
    <property type="match status" value="1"/>
</dbReference>
<dbReference type="VEuPathDB" id="FungiDB:AeMF1_012672"/>
<proteinExistence type="predicted"/>
<gene>
    <name evidence="2" type="ORF">Ae201684_001737</name>
</gene>
<dbReference type="InterPro" id="IPR013962">
    <property type="entry name" value="DASH_Dam1"/>
</dbReference>
<name>A0A6G0XSU2_9STRA</name>
<dbReference type="GO" id="GO:0072686">
    <property type="term" value="C:mitotic spindle"/>
    <property type="evidence" value="ECO:0007669"/>
    <property type="project" value="InterPro"/>
</dbReference>
<dbReference type="GO" id="GO:0042729">
    <property type="term" value="C:DASH complex"/>
    <property type="evidence" value="ECO:0007669"/>
    <property type="project" value="InterPro"/>
</dbReference>
<sequence>MHAEVEREVGRLRQAIRDLDKNVSKLSRVNNQLVAFNHSFGTLLTAISLQKTCVELPLPSPPPKKVVPFAPMPSPPVVTAPRPSEPSPPPPPVVSKIPVLVTALPPKADRSKPRSKIKPAKPIPPRTFKWPMEARAKIPPKYQPPPELAKLERVLFILGDSLRGMSIGELVRASNIGVVQAKDMLNTLTKIEMVKCKREKQGFVYTLKK</sequence>
<evidence type="ECO:0000256" key="1">
    <source>
        <dbReference type="SAM" id="MobiDB-lite"/>
    </source>
</evidence>
<evidence type="ECO:0000313" key="2">
    <source>
        <dbReference type="EMBL" id="KAF0743593.1"/>
    </source>
</evidence>
<dbReference type="AlphaFoldDB" id="A0A6G0XSU2"/>
<dbReference type="GO" id="GO:0008608">
    <property type="term" value="P:attachment of spindle microtubules to kinetochore"/>
    <property type="evidence" value="ECO:0007669"/>
    <property type="project" value="InterPro"/>
</dbReference>
<keyword evidence="3" id="KW-1185">Reference proteome</keyword>
<accession>A0A6G0XSU2</accession>